<dbReference type="Gene3D" id="3.20.20.80">
    <property type="entry name" value="Glycosidases"/>
    <property type="match status" value="1"/>
</dbReference>
<evidence type="ECO:0000313" key="1">
    <source>
        <dbReference type="EMBL" id="WNR45294.1"/>
    </source>
</evidence>
<dbReference type="Proteomes" id="UP001304650">
    <property type="component" value="Chromosome"/>
</dbReference>
<keyword evidence="2" id="KW-1185">Reference proteome</keyword>
<reference evidence="1" key="1">
    <citation type="submission" date="2022-02" db="EMBL/GenBank/DDBJ databases">
        <title>Paenibacillus sp. MBLB1832 Whole Genome Shotgun Sequencing.</title>
        <authorList>
            <person name="Hwang C.Y."/>
            <person name="Cho E.-S."/>
            <person name="Seo M.-J."/>
        </authorList>
    </citation>
    <scope>NUCLEOTIDE SEQUENCE</scope>
    <source>
        <strain evidence="1">MBLB1832</strain>
    </source>
</reference>
<dbReference type="RefSeq" id="WP_314801922.1">
    <property type="nucleotide sequence ID" value="NZ_CP130319.1"/>
</dbReference>
<organism evidence="1 2">
    <name type="scientific">Paenibacillus roseopurpureus</name>
    <dbReference type="NCBI Taxonomy" id="2918901"/>
    <lineage>
        <taxon>Bacteria</taxon>
        <taxon>Bacillati</taxon>
        <taxon>Bacillota</taxon>
        <taxon>Bacilli</taxon>
        <taxon>Bacillales</taxon>
        <taxon>Paenibacillaceae</taxon>
        <taxon>Paenibacillus</taxon>
    </lineage>
</organism>
<protein>
    <submittedName>
        <fullName evidence="1">Uncharacterized protein</fullName>
    </submittedName>
</protein>
<dbReference type="EMBL" id="CP130319">
    <property type="protein sequence ID" value="WNR45294.1"/>
    <property type="molecule type" value="Genomic_DNA"/>
</dbReference>
<dbReference type="SUPFAM" id="SSF51445">
    <property type="entry name" value="(Trans)glycosidases"/>
    <property type="match status" value="1"/>
</dbReference>
<name>A0AA96LSK6_9BACL</name>
<dbReference type="KEGG" id="proo:MJB10_03925"/>
<evidence type="ECO:0000313" key="2">
    <source>
        <dbReference type="Proteomes" id="UP001304650"/>
    </source>
</evidence>
<proteinExistence type="predicted"/>
<sequence>METMIDKKANQEFDIHWLPLTLDGKYLQDVAKLAEAYGVSAVHLSHRLVHHADEVRHDEERLERVRDAVRMFRASGLDVWCWTHEVSKPPEVCIGRDGRLQLEHPALWAYLEQKYEEVLVELLPGLRGLVLTFAETQFEVYKEHKVSSLYTGEDAREYKTGKLVDALNGICRKHGVRLAIRDFVYRQPEIDSMLKAIAAADDEVEVMSKCVPHDWQPYYPDNPVIGRTGRKRQWVEFDLGHEYEMQTALPFAEPDLLWRRIRDARTAGVETFCLRLDRYDGNVGSSAIYKPWGRLELLVFSQCAARPGISWREIVAEWEATQFPGAGEVVMLATEVIRRMLFPQKLWLANHSNLPSFNYAQDHLKGGNADRLPIWTGSAVDALAETFCDRPNRQWYDFLCAETEKNAVLLQRIDAIMKVRPAACQASDEQAWQDGISALHAWEELFRLYQQAYFGIRLLENEPGAITVSAITEAIDRLEEACGRFRENHPDFMLTGAPAWEMHGLVIRSLRDRL</sequence>
<accession>A0AA96LSK6</accession>
<gene>
    <name evidence="1" type="ORF">MJB10_03925</name>
</gene>
<dbReference type="InterPro" id="IPR017853">
    <property type="entry name" value="GH"/>
</dbReference>
<dbReference type="AlphaFoldDB" id="A0AA96LSK6"/>